<keyword evidence="2" id="KW-1185">Reference proteome</keyword>
<proteinExistence type="predicted"/>
<dbReference type="InParanoid" id="A0A0P0Y024"/>
<reference evidence="2" key="1">
    <citation type="journal article" date="2005" name="Nature">
        <title>The map-based sequence of the rice genome.</title>
        <authorList>
            <consortium name="International rice genome sequencing project (IRGSP)"/>
            <person name="Matsumoto T."/>
            <person name="Wu J."/>
            <person name="Kanamori H."/>
            <person name="Katayose Y."/>
            <person name="Fujisawa M."/>
            <person name="Namiki N."/>
            <person name="Mizuno H."/>
            <person name="Yamamoto K."/>
            <person name="Antonio B.A."/>
            <person name="Baba T."/>
            <person name="Sakata K."/>
            <person name="Nagamura Y."/>
            <person name="Aoki H."/>
            <person name="Arikawa K."/>
            <person name="Arita K."/>
            <person name="Bito T."/>
            <person name="Chiden Y."/>
            <person name="Fujitsuka N."/>
            <person name="Fukunaka R."/>
            <person name="Hamada M."/>
            <person name="Harada C."/>
            <person name="Hayashi A."/>
            <person name="Hijishita S."/>
            <person name="Honda M."/>
            <person name="Hosokawa S."/>
            <person name="Ichikawa Y."/>
            <person name="Idonuma A."/>
            <person name="Iijima M."/>
            <person name="Ikeda M."/>
            <person name="Ikeno M."/>
            <person name="Ito K."/>
            <person name="Ito S."/>
            <person name="Ito T."/>
            <person name="Ito Y."/>
            <person name="Ito Y."/>
            <person name="Iwabuchi A."/>
            <person name="Kamiya K."/>
            <person name="Karasawa W."/>
            <person name="Kurita K."/>
            <person name="Katagiri S."/>
            <person name="Kikuta A."/>
            <person name="Kobayashi H."/>
            <person name="Kobayashi N."/>
            <person name="Machita K."/>
            <person name="Maehara T."/>
            <person name="Masukawa M."/>
            <person name="Mizubayashi T."/>
            <person name="Mukai Y."/>
            <person name="Nagasaki H."/>
            <person name="Nagata Y."/>
            <person name="Naito S."/>
            <person name="Nakashima M."/>
            <person name="Nakama Y."/>
            <person name="Nakamichi Y."/>
            <person name="Nakamura M."/>
            <person name="Meguro A."/>
            <person name="Negishi M."/>
            <person name="Ohta I."/>
            <person name="Ohta T."/>
            <person name="Okamoto M."/>
            <person name="Ono N."/>
            <person name="Saji S."/>
            <person name="Sakaguchi M."/>
            <person name="Sakai K."/>
            <person name="Shibata M."/>
            <person name="Shimokawa T."/>
            <person name="Song J."/>
            <person name="Takazaki Y."/>
            <person name="Terasawa K."/>
            <person name="Tsugane M."/>
            <person name="Tsuji K."/>
            <person name="Ueda S."/>
            <person name="Waki K."/>
            <person name="Yamagata H."/>
            <person name="Yamamoto M."/>
            <person name="Yamamoto S."/>
            <person name="Yamane H."/>
            <person name="Yoshiki S."/>
            <person name="Yoshihara R."/>
            <person name="Yukawa K."/>
            <person name="Zhong H."/>
            <person name="Yano M."/>
            <person name="Yuan Q."/>
            <person name="Ouyang S."/>
            <person name="Liu J."/>
            <person name="Jones K.M."/>
            <person name="Gansberger K."/>
            <person name="Moffat K."/>
            <person name="Hill J."/>
            <person name="Bera J."/>
            <person name="Fadrosh D."/>
            <person name="Jin S."/>
            <person name="Johri S."/>
            <person name="Kim M."/>
            <person name="Overton L."/>
            <person name="Reardon M."/>
            <person name="Tsitrin T."/>
            <person name="Vuong H."/>
            <person name="Weaver B."/>
            <person name="Ciecko A."/>
            <person name="Tallon L."/>
            <person name="Jackson J."/>
            <person name="Pai G."/>
            <person name="Aken S.V."/>
            <person name="Utterback T."/>
            <person name="Reidmuller S."/>
            <person name="Feldblyum T."/>
            <person name="Hsiao J."/>
            <person name="Zismann V."/>
            <person name="Iobst S."/>
            <person name="de Vazeille A.R."/>
            <person name="Buell C.R."/>
            <person name="Ying K."/>
            <person name="Li Y."/>
            <person name="Lu T."/>
            <person name="Huang Y."/>
            <person name="Zhao Q."/>
            <person name="Feng Q."/>
            <person name="Zhang L."/>
            <person name="Zhu J."/>
            <person name="Weng Q."/>
            <person name="Mu J."/>
            <person name="Lu Y."/>
            <person name="Fan D."/>
            <person name="Liu Y."/>
            <person name="Guan J."/>
            <person name="Zhang Y."/>
            <person name="Yu S."/>
            <person name="Liu X."/>
            <person name="Zhang Y."/>
            <person name="Hong G."/>
            <person name="Han B."/>
            <person name="Choisne N."/>
            <person name="Demange N."/>
            <person name="Orjeda G."/>
            <person name="Samain S."/>
            <person name="Cattolico L."/>
            <person name="Pelletier E."/>
            <person name="Couloux A."/>
            <person name="Segurens B."/>
            <person name="Wincker P."/>
            <person name="D'Hont A."/>
            <person name="Scarpelli C."/>
            <person name="Weissenbach J."/>
            <person name="Salanoubat M."/>
            <person name="Quetier F."/>
            <person name="Yu Y."/>
            <person name="Kim H.R."/>
            <person name="Rambo T."/>
            <person name="Currie J."/>
            <person name="Collura K."/>
            <person name="Luo M."/>
            <person name="Yang T."/>
            <person name="Ammiraju J.S.S."/>
            <person name="Engler F."/>
            <person name="Soderlund C."/>
            <person name="Wing R.A."/>
            <person name="Palmer L.E."/>
            <person name="de la Bastide M."/>
            <person name="Spiegel L."/>
            <person name="Nascimento L."/>
            <person name="Zutavern T."/>
            <person name="O'Shaughnessy A."/>
            <person name="Dike S."/>
            <person name="Dedhia N."/>
            <person name="Preston R."/>
            <person name="Balija V."/>
            <person name="McCombie W.R."/>
            <person name="Chow T."/>
            <person name="Chen H."/>
            <person name="Chung M."/>
            <person name="Chen C."/>
            <person name="Shaw J."/>
            <person name="Wu H."/>
            <person name="Hsiao K."/>
            <person name="Chao Y."/>
            <person name="Chu M."/>
            <person name="Cheng C."/>
            <person name="Hour A."/>
            <person name="Lee P."/>
            <person name="Lin S."/>
            <person name="Lin Y."/>
            <person name="Liou J."/>
            <person name="Liu S."/>
            <person name="Hsing Y."/>
            <person name="Raghuvanshi S."/>
            <person name="Mohanty A."/>
            <person name="Bharti A.K."/>
            <person name="Gaur A."/>
            <person name="Gupta V."/>
            <person name="Kumar D."/>
            <person name="Ravi V."/>
            <person name="Vij S."/>
            <person name="Kapur A."/>
            <person name="Khurana P."/>
            <person name="Khurana P."/>
            <person name="Khurana J.P."/>
            <person name="Tyagi A.K."/>
            <person name="Gaikwad K."/>
            <person name="Singh A."/>
            <person name="Dalal V."/>
            <person name="Srivastava S."/>
            <person name="Dixit A."/>
            <person name="Pal A.K."/>
            <person name="Ghazi I.A."/>
            <person name="Yadav M."/>
            <person name="Pandit A."/>
            <person name="Bhargava A."/>
            <person name="Sureshbabu K."/>
            <person name="Batra K."/>
            <person name="Sharma T.R."/>
            <person name="Mohapatra T."/>
            <person name="Singh N.K."/>
            <person name="Messing J."/>
            <person name="Nelson A.B."/>
            <person name="Fuks G."/>
            <person name="Kavchok S."/>
            <person name="Keizer G."/>
            <person name="Linton E."/>
            <person name="Llaca V."/>
            <person name="Song R."/>
            <person name="Tanyolac B."/>
            <person name="Young S."/>
            <person name="Ho-Il K."/>
            <person name="Hahn J.H."/>
            <person name="Sangsakoo G."/>
            <person name="Vanavichit A."/>
            <person name="de Mattos Luiz.A.T."/>
            <person name="Zimmer P.D."/>
            <person name="Malone G."/>
            <person name="Dellagostin O."/>
            <person name="de Oliveira A.C."/>
            <person name="Bevan M."/>
            <person name="Bancroft I."/>
            <person name="Minx P."/>
            <person name="Cordum H."/>
            <person name="Wilson R."/>
            <person name="Cheng Z."/>
            <person name="Jin W."/>
            <person name="Jiang J."/>
            <person name="Leong S.A."/>
            <person name="Iwama H."/>
            <person name="Gojobori T."/>
            <person name="Itoh T."/>
            <person name="Niimura Y."/>
            <person name="Fujii Y."/>
            <person name="Habara T."/>
            <person name="Sakai H."/>
            <person name="Sato Y."/>
            <person name="Wilson G."/>
            <person name="Kumar K."/>
            <person name="McCouch S."/>
            <person name="Juretic N."/>
            <person name="Hoen D."/>
            <person name="Wright S."/>
            <person name="Bruskiewich R."/>
            <person name="Bureau T."/>
            <person name="Miyao A."/>
            <person name="Hirochika H."/>
            <person name="Nishikawa T."/>
            <person name="Kadowaki K."/>
            <person name="Sugiura M."/>
            <person name="Burr B."/>
            <person name="Sasaki T."/>
        </authorList>
    </citation>
    <scope>NUCLEOTIDE SEQUENCE [LARGE SCALE GENOMIC DNA]</scope>
    <source>
        <strain evidence="2">cv. Nipponbare</strain>
    </source>
</reference>
<accession>A0A0P0Y024</accession>
<name>A0A0P0Y024_ORYSJ</name>
<dbReference type="EMBL" id="AP014967">
    <property type="protein sequence ID" value="BAT12966.1"/>
    <property type="molecule type" value="Genomic_DNA"/>
</dbReference>
<organism evidence="1 2">
    <name type="scientific">Oryza sativa subsp. japonica</name>
    <name type="common">Rice</name>
    <dbReference type="NCBI Taxonomy" id="39947"/>
    <lineage>
        <taxon>Eukaryota</taxon>
        <taxon>Viridiplantae</taxon>
        <taxon>Streptophyta</taxon>
        <taxon>Embryophyta</taxon>
        <taxon>Tracheophyta</taxon>
        <taxon>Spermatophyta</taxon>
        <taxon>Magnoliopsida</taxon>
        <taxon>Liliopsida</taxon>
        <taxon>Poales</taxon>
        <taxon>Poaceae</taxon>
        <taxon>BOP clade</taxon>
        <taxon>Oryzoideae</taxon>
        <taxon>Oryzeae</taxon>
        <taxon>Oryzinae</taxon>
        <taxon>Oryza</taxon>
        <taxon>Oryza sativa</taxon>
    </lineage>
</organism>
<reference evidence="1 2" key="3">
    <citation type="journal article" date="2013" name="Rice">
        <title>Improvement of the Oryza sativa Nipponbare reference genome using next generation sequence and optical map data.</title>
        <authorList>
            <person name="Kawahara Y."/>
            <person name="de la Bastide M."/>
            <person name="Hamilton J.P."/>
            <person name="Kanamori H."/>
            <person name="McCombie W.R."/>
            <person name="Ouyang S."/>
            <person name="Schwartz D.C."/>
            <person name="Tanaka T."/>
            <person name="Wu J."/>
            <person name="Zhou S."/>
            <person name="Childs K.L."/>
            <person name="Davidson R.M."/>
            <person name="Lin H."/>
            <person name="Quesada-Ocampo L."/>
            <person name="Vaillancourt B."/>
            <person name="Sakai H."/>
            <person name="Lee S.S."/>
            <person name="Kim J."/>
            <person name="Numa H."/>
            <person name="Itoh T."/>
            <person name="Buell C.R."/>
            <person name="Matsumoto T."/>
        </authorList>
    </citation>
    <scope>NUCLEOTIDE SEQUENCE [LARGE SCALE GENOMIC DNA]</scope>
    <source>
        <strain evidence="2">cv. Nipponbare</strain>
    </source>
</reference>
<dbReference type="PaxDb" id="39947-A0A0P0Y024"/>
<evidence type="ECO:0000313" key="1">
    <source>
        <dbReference type="EMBL" id="BAT12966.1"/>
    </source>
</evidence>
<protein>
    <submittedName>
        <fullName evidence="1">Os11g0183750 protein</fullName>
    </submittedName>
</protein>
<reference evidence="1 2" key="2">
    <citation type="journal article" date="2013" name="Plant Cell Physiol.">
        <title>Rice Annotation Project Database (RAP-DB): an integrative and interactive database for rice genomics.</title>
        <authorList>
            <person name="Sakai H."/>
            <person name="Lee S.S."/>
            <person name="Tanaka T."/>
            <person name="Numa H."/>
            <person name="Kim J."/>
            <person name="Kawahara Y."/>
            <person name="Wakimoto H."/>
            <person name="Yang C.C."/>
            <person name="Iwamoto M."/>
            <person name="Abe T."/>
            <person name="Yamada Y."/>
            <person name="Muto A."/>
            <person name="Inokuchi H."/>
            <person name="Ikemura T."/>
            <person name="Matsumoto T."/>
            <person name="Sasaki T."/>
            <person name="Itoh T."/>
        </authorList>
    </citation>
    <scope>NUCLEOTIDE SEQUENCE [LARGE SCALE GENOMIC DNA]</scope>
    <source>
        <strain evidence="2">cv. Nipponbare</strain>
    </source>
</reference>
<sequence length="83" mass="8873">MPPPSPPPIFSCSSSLSVPPHCPTAAITTPLLEDATYAQEAATEELAAFNALLAWPLSFSIDRTRWPNRHKIACASPCHNATS</sequence>
<gene>
    <name evidence="1" type="ordered locus">Os11g0183750</name>
    <name evidence="1" type="ORF">OSNPB_110183750</name>
</gene>
<dbReference type="Proteomes" id="UP000059680">
    <property type="component" value="Chromosome 11"/>
</dbReference>
<evidence type="ECO:0000313" key="2">
    <source>
        <dbReference type="Proteomes" id="UP000059680"/>
    </source>
</evidence>
<dbReference type="AlphaFoldDB" id="A0A0P0Y024"/>